<sequence length="389" mass="41315">MWYLAHSRQYCMWLVLWPLALTRTCYSSDTTNTNNKNDWYSDAAGPHLVRTSVLDFPLAPPVQGSHAVWYPIGLDTPLPVYFYMSGTNMKPSSYHQTLELVASYGIAVVGVANTFKFGSLTTCGYFTGVSSFSNSVTLMIESLKNGTLRLPGAITTDASKIAVGGHSGGGACALWAASDLGKDIAGLVSEHAGQIHGGNMVSAAGMRQISAASLVMCGAYDTMPACGCPVAKGIIFDRLQAPKYFVNDSIPCPTATDNLRAHKLCHVGFAGQPQGTHTYCVASVEVQNSSGKARAGGIVAHFLAQVLLGAVGSFDLPTANDSGAHYITFSDIQQPQLLFDLPVPPGLQLAPRTAGCALFMSIAMFYSLRRTCSRERRSTPGHVAGLLSC</sequence>
<accession>A0A813KT78</accession>
<dbReference type="AlphaFoldDB" id="A0A813KT78"/>
<evidence type="ECO:0000256" key="1">
    <source>
        <dbReference type="SAM" id="SignalP"/>
    </source>
</evidence>
<name>A0A813KT78_POLGL</name>
<evidence type="ECO:0000313" key="5">
    <source>
        <dbReference type="Proteomes" id="UP000654075"/>
    </source>
</evidence>
<feature type="chain" id="PRO_5036222240" description="Chlorophyllase" evidence="1">
    <location>
        <begin position="28"/>
        <end position="389"/>
    </location>
</feature>
<dbReference type="EMBL" id="CAJNNW010032293">
    <property type="protein sequence ID" value="CAE8712257.1"/>
    <property type="molecule type" value="Genomic_DNA"/>
</dbReference>
<feature type="signal peptide" evidence="1">
    <location>
        <begin position="1"/>
        <end position="27"/>
    </location>
</feature>
<keyword evidence="5" id="KW-1185">Reference proteome</keyword>
<evidence type="ECO:0000313" key="2">
    <source>
        <dbReference type="EMBL" id="CAE8613655.1"/>
    </source>
</evidence>
<dbReference type="Gene3D" id="3.40.50.1820">
    <property type="entry name" value="alpha/beta hydrolase"/>
    <property type="match status" value="1"/>
</dbReference>
<organism evidence="3 4">
    <name type="scientific">Polarella glacialis</name>
    <name type="common">Dinoflagellate</name>
    <dbReference type="NCBI Taxonomy" id="89957"/>
    <lineage>
        <taxon>Eukaryota</taxon>
        <taxon>Sar</taxon>
        <taxon>Alveolata</taxon>
        <taxon>Dinophyceae</taxon>
        <taxon>Suessiales</taxon>
        <taxon>Suessiaceae</taxon>
        <taxon>Polarella</taxon>
    </lineage>
</organism>
<dbReference type="Proteomes" id="UP000654075">
    <property type="component" value="Unassembled WGS sequence"/>
</dbReference>
<dbReference type="EMBL" id="CAJNNV010025289">
    <property type="protein sequence ID" value="CAE8613655.1"/>
    <property type="molecule type" value="Genomic_DNA"/>
</dbReference>
<proteinExistence type="predicted"/>
<reference evidence="3" key="1">
    <citation type="submission" date="2021-02" db="EMBL/GenBank/DDBJ databases">
        <authorList>
            <person name="Dougan E. K."/>
            <person name="Rhodes N."/>
            <person name="Thang M."/>
            <person name="Chan C."/>
        </authorList>
    </citation>
    <scope>NUCLEOTIDE SEQUENCE</scope>
</reference>
<dbReference type="InterPro" id="IPR029058">
    <property type="entry name" value="AB_hydrolase_fold"/>
</dbReference>
<dbReference type="Pfam" id="PF07224">
    <property type="entry name" value="Chlorophyllase"/>
    <property type="match status" value="1"/>
</dbReference>
<evidence type="ECO:0000313" key="3">
    <source>
        <dbReference type="EMBL" id="CAE8712257.1"/>
    </source>
</evidence>
<comment type="caution">
    <text evidence="3">The sequence shown here is derived from an EMBL/GenBank/DDBJ whole genome shotgun (WGS) entry which is preliminary data.</text>
</comment>
<evidence type="ECO:0000313" key="4">
    <source>
        <dbReference type="Proteomes" id="UP000626109"/>
    </source>
</evidence>
<dbReference type="Proteomes" id="UP000626109">
    <property type="component" value="Unassembled WGS sequence"/>
</dbReference>
<protein>
    <recommendedName>
        <fullName evidence="6">Chlorophyllase</fullName>
    </recommendedName>
</protein>
<dbReference type="SUPFAM" id="SSF53474">
    <property type="entry name" value="alpha/beta-Hydrolases"/>
    <property type="match status" value="1"/>
</dbReference>
<dbReference type="PANTHER" id="PTHR33428">
    <property type="entry name" value="CHLOROPHYLLASE-2, CHLOROPLASTIC"/>
    <property type="match status" value="1"/>
</dbReference>
<dbReference type="InterPro" id="IPR017395">
    <property type="entry name" value="Chlorophyllase-like"/>
</dbReference>
<dbReference type="PANTHER" id="PTHR33428:SF14">
    <property type="entry name" value="CARBOXYLESTERASE TYPE B DOMAIN-CONTAINING PROTEIN"/>
    <property type="match status" value="1"/>
</dbReference>
<evidence type="ECO:0008006" key="6">
    <source>
        <dbReference type="Google" id="ProtNLM"/>
    </source>
</evidence>
<keyword evidence="1" id="KW-0732">Signal</keyword>
<gene>
    <name evidence="2" type="ORF">PGLA1383_LOCUS31411</name>
    <name evidence="3" type="ORF">PGLA2088_LOCUS36948</name>
</gene>